<reference evidence="2" key="1">
    <citation type="submission" date="2016-06" db="EMBL/GenBank/DDBJ databases">
        <title>Parallel loss of symbiosis genes in relatives of nitrogen-fixing non-legume Parasponia.</title>
        <authorList>
            <person name="Van Velzen R."/>
            <person name="Holmer R."/>
            <person name="Bu F."/>
            <person name="Rutten L."/>
            <person name="Van Zeijl A."/>
            <person name="Liu W."/>
            <person name="Santuari L."/>
            <person name="Cao Q."/>
            <person name="Sharma T."/>
            <person name="Shen D."/>
            <person name="Roswanjaya Y."/>
            <person name="Wardhani T."/>
            <person name="Kalhor M.S."/>
            <person name="Jansen J."/>
            <person name="Van den Hoogen J."/>
            <person name="Gungor B."/>
            <person name="Hartog M."/>
            <person name="Hontelez J."/>
            <person name="Verver J."/>
            <person name="Yang W.-C."/>
            <person name="Schijlen E."/>
            <person name="Repin R."/>
            <person name="Schilthuizen M."/>
            <person name="Schranz E."/>
            <person name="Heidstra R."/>
            <person name="Miyata K."/>
            <person name="Fedorova E."/>
            <person name="Kohlen W."/>
            <person name="Bisseling T."/>
            <person name="Smit S."/>
            <person name="Geurts R."/>
        </authorList>
    </citation>
    <scope>NUCLEOTIDE SEQUENCE [LARGE SCALE GENOMIC DNA]</scope>
    <source>
        <strain evidence="2">cv. WU1-14</strain>
    </source>
</reference>
<gene>
    <name evidence="1" type="ORF">PanWU01x14_226640</name>
</gene>
<dbReference type="AlphaFoldDB" id="A0A2P5BMK6"/>
<sequence>MLKMVDKSHNTLGIGRVTLGNGGKDFNLMKSSLSKLCCTFLDLKSNVPLKYTKSIKKQKINKLRIGEEEVCYWNNSAKQSNSSEGSFHMQCTHAWGNSSESLKNRMVSYIC</sequence>
<dbReference type="Proteomes" id="UP000237105">
    <property type="component" value="Unassembled WGS sequence"/>
</dbReference>
<name>A0A2P5BMK6_PARAD</name>
<evidence type="ECO:0000313" key="2">
    <source>
        <dbReference type="Proteomes" id="UP000237105"/>
    </source>
</evidence>
<proteinExistence type="predicted"/>
<accession>A0A2P5BMK6</accession>
<evidence type="ECO:0000313" key="1">
    <source>
        <dbReference type="EMBL" id="PON50027.1"/>
    </source>
</evidence>
<keyword evidence="2" id="KW-1185">Reference proteome</keyword>
<dbReference type="EMBL" id="JXTB01000251">
    <property type="protein sequence ID" value="PON50027.1"/>
    <property type="molecule type" value="Genomic_DNA"/>
</dbReference>
<comment type="caution">
    <text evidence="1">The sequence shown here is derived from an EMBL/GenBank/DDBJ whole genome shotgun (WGS) entry which is preliminary data.</text>
</comment>
<organism evidence="1 2">
    <name type="scientific">Parasponia andersonii</name>
    <name type="common">Sponia andersonii</name>
    <dbReference type="NCBI Taxonomy" id="3476"/>
    <lineage>
        <taxon>Eukaryota</taxon>
        <taxon>Viridiplantae</taxon>
        <taxon>Streptophyta</taxon>
        <taxon>Embryophyta</taxon>
        <taxon>Tracheophyta</taxon>
        <taxon>Spermatophyta</taxon>
        <taxon>Magnoliopsida</taxon>
        <taxon>eudicotyledons</taxon>
        <taxon>Gunneridae</taxon>
        <taxon>Pentapetalae</taxon>
        <taxon>rosids</taxon>
        <taxon>fabids</taxon>
        <taxon>Rosales</taxon>
        <taxon>Cannabaceae</taxon>
        <taxon>Parasponia</taxon>
    </lineage>
</organism>
<protein>
    <submittedName>
        <fullName evidence="1">Uncharacterized protein</fullName>
    </submittedName>
</protein>